<protein>
    <submittedName>
        <fullName evidence="1">Uncharacterized protein</fullName>
    </submittedName>
</protein>
<sequence length="113" mass="12511">MDPPVRTQSLAPRCGDCAQLDGRKCGKIGQTTDTYSLNFLCLLFGAGGDIELDVSNMKKQWIYISFLHSRPPRSSDVIPGSDEARRVHDRTGSAKPGFCCLAYEFTLLEILQN</sequence>
<evidence type="ECO:0000313" key="1">
    <source>
        <dbReference type="EMBL" id="BES93874.1"/>
    </source>
</evidence>
<evidence type="ECO:0000313" key="2">
    <source>
        <dbReference type="Proteomes" id="UP001307889"/>
    </source>
</evidence>
<keyword evidence="2" id="KW-1185">Reference proteome</keyword>
<accession>A0ABN7AQY7</accession>
<dbReference type="EMBL" id="AP028912">
    <property type="protein sequence ID" value="BES93874.1"/>
    <property type="molecule type" value="Genomic_DNA"/>
</dbReference>
<dbReference type="Proteomes" id="UP001307889">
    <property type="component" value="Chromosome 4"/>
</dbReference>
<reference evidence="1 2" key="1">
    <citation type="submission" date="2023-09" db="EMBL/GenBank/DDBJ databases">
        <title>Nesidiocoris tenuis whole genome shotgun sequence.</title>
        <authorList>
            <person name="Shibata T."/>
            <person name="Shimoda M."/>
            <person name="Kobayashi T."/>
            <person name="Uehara T."/>
        </authorList>
    </citation>
    <scope>NUCLEOTIDE SEQUENCE [LARGE SCALE GENOMIC DNA]</scope>
    <source>
        <strain evidence="1 2">Japan</strain>
    </source>
</reference>
<gene>
    <name evidence="1" type="ORF">NTJ_06683</name>
</gene>
<proteinExistence type="predicted"/>
<name>A0ABN7AQY7_9HEMI</name>
<organism evidence="1 2">
    <name type="scientific">Nesidiocoris tenuis</name>
    <dbReference type="NCBI Taxonomy" id="355587"/>
    <lineage>
        <taxon>Eukaryota</taxon>
        <taxon>Metazoa</taxon>
        <taxon>Ecdysozoa</taxon>
        <taxon>Arthropoda</taxon>
        <taxon>Hexapoda</taxon>
        <taxon>Insecta</taxon>
        <taxon>Pterygota</taxon>
        <taxon>Neoptera</taxon>
        <taxon>Paraneoptera</taxon>
        <taxon>Hemiptera</taxon>
        <taxon>Heteroptera</taxon>
        <taxon>Panheteroptera</taxon>
        <taxon>Cimicomorpha</taxon>
        <taxon>Miridae</taxon>
        <taxon>Dicyphina</taxon>
        <taxon>Nesidiocoris</taxon>
    </lineage>
</organism>